<organism evidence="1 2">
    <name type="scientific">Methylobacterium nodulans (strain LMG 21967 / CNCM I-2342 / ORS 2060)</name>
    <dbReference type="NCBI Taxonomy" id="460265"/>
    <lineage>
        <taxon>Bacteria</taxon>
        <taxon>Pseudomonadati</taxon>
        <taxon>Pseudomonadota</taxon>
        <taxon>Alphaproteobacteria</taxon>
        <taxon>Hyphomicrobiales</taxon>
        <taxon>Methylobacteriaceae</taxon>
        <taxon>Methylobacterium</taxon>
    </lineage>
</organism>
<evidence type="ECO:0000313" key="1">
    <source>
        <dbReference type="EMBL" id="ACL58511.1"/>
    </source>
</evidence>
<dbReference type="Proteomes" id="UP000008207">
    <property type="component" value="Chromosome"/>
</dbReference>
<protein>
    <submittedName>
        <fullName evidence="1">Uncharacterized protein</fullName>
    </submittedName>
</protein>
<dbReference type="STRING" id="460265.Mnod_3602"/>
<sequence length="102" mass="10679">MSVDPARAAYEARFADMTLGPCGAAPAWNDLPPEGKAVWQRVAQAAVAAALKPTGERPCDCERCDCGNVGDAAEVAEWDAQQRAYEAALSALSAPSQEARDA</sequence>
<dbReference type="OrthoDB" id="8006203at2"/>
<dbReference type="EMBL" id="CP001349">
    <property type="protein sequence ID" value="ACL58511.1"/>
    <property type="molecule type" value="Genomic_DNA"/>
</dbReference>
<keyword evidence="2" id="KW-1185">Reference proteome</keyword>
<reference evidence="1 2" key="1">
    <citation type="submission" date="2009-01" db="EMBL/GenBank/DDBJ databases">
        <title>Complete sequence of chromosome of Methylobacterium nodulans ORS 2060.</title>
        <authorList>
            <consortium name="US DOE Joint Genome Institute"/>
            <person name="Lucas S."/>
            <person name="Copeland A."/>
            <person name="Lapidus A."/>
            <person name="Glavina del Rio T."/>
            <person name="Dalin E."/>
            <person name="Tice H."/>
            <person name="Bruce D."/>
            <person name="Goodwin L."/>
            <person name="Pitluck S."/>
            <person name="Sims D."/>
            <person name="Brettin T."/>
            <person name="Detter J.C."/>
            <person name="Han C."/>
            <person name="Larimer F."/>
            <person name="Land M."/>
            <person name="Hauser L."/>
            <person name="Kyrpides N."/>
            <person name="Ivanova N."/>
            <person name="Marx C.J."/>
            <person name="Richardson P."/>
        </authorList>
    </citation>
    <scope>NUCLEOTIDE SEQUENCE [LARGE SCALE GENOMIC DNA]</scope>
    <source>
        <strain evidence="2">LMG 21967 / CNCM I-2342 / ORS 2060</strain>
    </source>
</reference>
<accession>B8INZ5</accession>
<name>B8INZ5_METNO</name>
<dbReference type="RefSeq" id="WP_015930168.1">
    <property type="nucleotide sequence ID" value="NC_011894.1"/>
</dbReference>
<dbReference type="KEGG" id="mno:Mnod_3602"/>
<gene>
    <name evidence="1" type="ordered locus">Mnod_3602</name>
</gene>
<dbReference type="AlphaFoldDB" id="B8INZ5"/>
<dbReference type="HOGENOM" id="CLU_2274063_0_0_5"/>
<proteinExistence type="predicted"/>
<evidence type="ECO:0000313" key="2">
    <source>
        <dbReference type="Proteomes" id="UP000008207"/>
    </source>
</evidence>